<dbReference type="EMBL" id="JACOGA010000002">
    <property type="protein sequence ID" value="MBC3872545.1"/>
    <property type="molecule type" value="Genomic_DNA"/>
</dbReference>
<organism evidence="1 2">
    <name type="scientific">Undibacterium flavidum</name>
    <dbReference type="NCBI Taxonomy" id="2762297"/>
    <lineage>
        <taxon>Bacteria</taxon>
        <taxon>Pseudomonadati</taxon>
        <taxon>Pseudomonadota</taxon>
        <taxon>Betaproteobacteria</taxon>
        <taxon>Burkholderiales</taxon>
        <taxon>Oxalobacteraceae</taxon>
        <taxon>Undibacterium</taxon>
    </lineage>
</organism>
<proteinExistence type="predicted"/>
<comment type="caution">
    <text evidence="1">The sequence shown here is derived from an EMBL/GenBank/DDBJ whole genome shotgun (WGS) entry which is preliminary data.</text>
</comment>
<sequence>MVGCAARTRRLSGRCAWRTTGQIVSVKREDLIKPVKEKDDTDGAVV</sequence>
<protein>
    <submittedName>
        <fullName evidence="1">Uncharacterized protein</fullName>
    </submittedName>
</protein>
<dbReference type="Proteomes" id="UP000624279">
    <property type="component" value="Unassembled WGS sequence"/>
</dbReference>
<accession>A0ABR6Y7F2</accession>
<name>A0ABR6Y7F2_9BURK</name>
<evidence type="ECO:0000313" key="2">
    <source>
        <dbReference type="Proteomes" id="UP000624279"/>
    </source>
</evidence>
<reference evidence="1 2" key="1">
    <citation type="submission" date="2020-08" db="EMBL/GenBank/DDBJ databases">
        <title>Novel species isolated from subtropical streams in China.</title>
        <authorList>
            <person name="Lu H."/>
        </authorList>
    </citation>
    <scope>NUCLEOTIDE SEQUENCE [LARGE SCALE GENOMIC DNA]</scope>
    <source>
        <strain evidence="1 2">LX15W</strain>
    </source>
</reference>
<keyword evidence="2" id="KW-1185">Reference proteome</keyword>
<evidence type="ECO:0000313" key="1">
    <source>
        <dbReference type="EMBL" id="MBC3872545.1"/>
    </source>
</evidence>
<gene>
    <name evidence="1" type="ORF">H8K55_03010</name>
</gene>